<sequence length="78" mass="8613">MASGRLRRPRTESSGELHPPPPFSHTLVTARGPHLSSLHPASQACRPLQPGFLRPRSISSICSATCSLRIREKERDTK</sequence>
<protein>
    <submittedName>
        <fullName evidence="2">Uncharacterized protein</fullName>
    </submittedName>
</protein>
<proteinExistence type="predicted"/>
<organism evidence="2">
    <name type="scientific">Arundo donax</name>
    <name type="common">Giant reed</name>
    <name type="synonym">Donax arundinaceus</name>
    <dbReference type="NCBI Taxonomy" id="35708"/>
    <lineage>
        <taxon>Eukaryota</taxon>
        <taxon>Viridiplantae</taxon>
        <taxon>Streptophyta</taxon>
        <taxon>Embryophyta</taxon>
        <taxon>Tracheophyta</taxon>
        <taxon>Spermatophyta</taxon>
        <taxon>Magnoliopsida</taxon>
        <taxon>Liliopsida</taxon>
        <taxon>Poales</taxon>
        <taxon>Poaceae</taxon>
        <taxon>PACMAD clade</taxon>
        <taxon>Arundinoideae</taxon>
        <taxon>Arundineae</taxon>
        <taxon>Arundo</taxon>
    </lineage>
</organism>
<reference evidence="2" key="1">
    <citation type="submission" date="2014-09" db="EMBL/GenBank/DDBJ databases">
        <authorList>
            <person name="Magalhaes I.L.F."/>
            <person name="Oliveira U."/>
            <person name="Santos F.R."/>
            <person name="Vidigal T.H.D.A."/>
            <person name="Brescovit A.D."/>
            <person name="Santos A.J."/>
        </authorList>
    </citation>
    <scope>NUCLEOTIDE SEQUENCE</scope>
    <source>
        <tissue evidence="2">Shoot tissue taken approximately 20 cm above the soil surface</tissue>
    </source>
</reference>
<dbReference type="AlphaFoldDB" id="A0A0A9BJ75"/>
<dbReference type="EMBL" id="GBRH01234464">
    <property type="protein sequence ID" value="JAD63431.1"/>
    <property type="molecule type" value="Transcribed_RNA"/>
</dbReference>
<feature type="region of interest" description="Disordered" evidence="1">
    <location>
        <begin position="1"/>
        <end position="42"/>
    </location>
</feature>
<name>A0A0A9BJ75_ARUDO</name>
<evidence type="ECO:0000256" key="1">
    <source>
        <dbReference type="SAM" id="MobiDB-lite"/>
    </source>
</evidence>
<evidence type="ECO:0000313" key="2">
    <source>
        <dbReference type="EMBL" id="JAD63431.1"/>
    </source>
</evidence>
<accession>A0A0A9BJ75</accession>
<reference evidence="2" key="2">
    <citation type="journal article" date="2015" name="Data Brief">
        <title>Shoot transcriptome of the giant reed, Arundo donax.</title>
        <authorList>
            <person name="Barrero R.A."/>
            <person name="Guerrero F.D."/>
            <person name="Moolhuijzen P."/>
            <person name="Goolsby J.A."/>
            <person name="Tidwell J."/>
            <person name="Bellgard S.E."/>
            <person name="Bellgard M.I."/>
        </authorList>
    </citation>
    <scope>NUCLEOTIDE SEQUENCE</scope>
    <source>
        <tissue evidence="2">Shoot tissue taken approximately 20 cm above the soil surface</tissue>
    </source>
</reference>